<keyword evidence="1" id="KW-0812">Transmembrane</keyword>
<dbReference type="STRING" id="149040.A0A132B5Y6"/>
<feature type="transmembrane region" description="Helical" evidence="1">
    <location>
        <begin position="504"/>
        <end position="530"/>
    </location>
</feature>
<name>A0A132B5Y6_MOLSC</name>
<evidence type="ECO:0000256" key="2">
    <source>
        <dbReference type="SAM" id="SignalP"/>
    </source>
</evidence>
<dbReference type="EMBL" id="KQ947438">
    <property type="protein sequence ID" value="KUJ07825.1"/>
    <property type="molecule type" value="Genomic_DNA"/>
</dbReference>
<dbReference type="Proteomes" id="UP000070700">
    <property type="component" value="Unassembled WGS sequence"/>
</dbReference>
<dbReference type="SUPFAM" id="SSF50630">
    <property type="entry name" value="Acid proteases"/>
    <property type="match status" value="1"/>
</dbReference>
<dbReference type="InterPro" id="IPR021109">
    <property type="entry name" value="Peptidase_aspartic_dom_sf"/>
</dbReference>
<reference evidence="3 4" key="1">
    <citation type="submission" date="2015-10" db="EMBL/GenBank/DDBJ databases">
        <title>Full genome of DAOMC 229536 Phialocephala scopiformis, a fungal endophyte of spruce producing the potent anti-insectan compound rugulosin.</title>
        <authorList>
            <consortium name="DOE Joint Genome Institute"/>
            <person name="Walker A.K."/>
            <person name="Frasz S.L."/>
            <person name="Seifert K.A."/>
            <person name="Miller J.D."/>
            <person name="Mondo S.J."/>
            <person name="Labutti K."/>
            <person name="Lipzen A."/>
            <person name="Dockter R."/>
            <person name="Kennedy M."/>
            <person name="Grigoriev I.V."/>
            <person name="Spatafora J.W."/>
        </authorList>
    </citation>
    <scope>NUCLEOTIDE SEQUENCE [LARGE SCALE GENOMIC DNA]</scope>
    <source>
        <strain evidence="3 4">CBS 120377</strain>
    </source>
</reference>
<evidence type="ECO:0008006" key="5">
    <source>
        <dbReference type="Google" id="ProtNLM"/>
    </source>
</evidence>
<dbReference type="Gene3D" id="2.40.70.10">
    <property type="entry name" value="Acid Proteases"/>
    <property type="match status" value="2"/>
</dbReference>
<keyword evidence="2" id="KW-0732">Signal</keyword>
<feature type="signal peptide" evidence="2">
    <location>
        <begin position="1"/>
        <end position="26"/>
    </location>
</feature>
<proteinExistence type="predicted"/>
<accession>A0A132B5Y6</accession>
<feature type="chain" id="PRO_5007287893" description="Peptidase A1 domain-containing protein" evidence="2">
    <location>
        <begin position="27"/>
        <end position="583"/>
    </location>
</feature>
<evidence type="ECO:0000313" key="4">
    <source>
        <dbReference type="Proteomes" id="UP000070700"/>
    </source>
</evidence>
<gene>
    <name evidence="3" type="ORF">LY89DRAFT_691514</name>
</gene>
<dbReference type="RefSeq" id="XP_018062180.1">
    <property type="nucleotide sequence ID" value="XM_018216344.1"/>
</dbReference>
<organism evidence="3 4">
    <name type="scientific">Mollisia scopiformis</name>
    <name type="common">Conifer needle endophyte fungus</name>
    <name type="synonym">Phialocephala scopiformis</name>
    <dbReference type="NCBI Taxonomy" id="149040"/>
    <lineage>
        <taxon>Eukaryota</taxon>
        <taxon>Fungi</taxon>
        <taxon>Dikarya</taxon>
        <taxon>Ascomycota</taxon>
        <taxon>Pezizomycotina</taxon>
        <taxon>Leotiomycetes</taxon>
        <taxon>Helotiales</taxon>
        <taxon>Mollisiaceae</taxon>
        <taxon>Mollisia</taxon>
    </lineage>
</organism>
<dbReference type="KEGG" id="psco:LY89DRAFT_691514"/>
<sequence length="583" mass="61482">MYAAIVYANWFKKAWLVSIFVNIVVADETNPQTVQWSSKSYGPDGPWQAISVSIGTPAQRIDLLPGGVWASPVLAPSVCSNGAACQIVNLAGFYDSTKSSTTFQIGQTGQVVNSSLGGADAALGSVTGSANWMFDTMSIEMRDGVVGNTYYAVVQDFDLLVMSEALEKLPDGTTYPIQIGHLSLGAPEFNESWLHFPPNPKWNGTLLPSTLFGQGNAPSNSYGLHIGSADLGIPGSLNIGGFDPSRALEPISSQVYAIDRLPIDLLDIGVGVAEGASPFNFTSQTGLLAQGNSSLGISTTVLVEPQVPYLYLPQSTCDAITQYLPVTFQPKYGLYFWNTNDPNYQRIVTSPSFLSFTFRLNSSISQNMTINLPFALLNLTLTAPLTSTPTSYLPLRPGPGPSGSYELGRAFLQTAFMGVNWQTASGDGAGVWFLAQAPGPNTPSSNPLTVIGAKDSGIVGSDVSWAETWKGSWSVLGAAGSASTAVSNSSSSSNGSSSHGREKVGVGVIVGIVVGALVVVVALSLTLLYYKRQKAKKEILETAGTVSYGPIGEITAGPYKDSGYGPRELEAKYELAKPVEMAG</sequence>
<keyword evidence="4" id="KW-1185">Reference proteome</keyword>
<dbReference type="OrthoDB" id="4074350at2759"/>
<dbReference type="InParanoid" id="A0A132B5Y6"/>
<dbReference type="AlphaFoldDB" id="A0A132B5Y6"/>
<protein>
    <recommendedName>
        <fullName evidence="5">Peptidase A1 domain-containing protein</fullName>
    </recommendedName>
</protein>
<dbReference type="GeneID" id="28826070"/>
<keyword evidence="1" id="KW-0472">Membrane</keyword>
<evidence type="ECO:0000256" key="1">
    <source>
        <dbReference type="SAM" id="Phobius"/>
    </source>
</evidence>
<keyword evidence="1" id="KW-1133">Transmembrane helix</keyword>
<evidence type="ECO:0000313" key="3">
    <source>
        <dbReference type="EMBL" id="KUJ07825.1"/>
    </source>
</evidence>